<dbReference type="InterPro" id="IPR002347">
    <property type="entry name" value="SDR_fam"/>
</dbReference>
<accession>A0ABR4IBE7</accession>
<sequence>MSVYVITGVSKGIGFEFVKQISEDPKNIVVGLVRDKVATEKKVAAELGDRSNVHILHADLTSYISLKQAAADMAKIVGERGIDYLVANGAFPSLFDAYDPIGALGDKVEELEDVSSKLFQTNVVGNIHLFNLFLPLVVKGKVKKIETSALYSASKAAMNVIVAKFNVQYKKDGVLFVSISPGVVEVGHFVNTTPEQIQGLVGFMGKLSTYAPHFKGPTPVDEAIRNIRSTWEKAGIDSGYGGAFISHFGNKQWL</sequence>
<reference evidence="1 2" key="1">
    <citation type="submission" date="2024-07" db="EMBL/GenBank/DDBJ databases">
        <title>Section-level genome sequencing and comparative genomics of Aspergillus sections Usti and Cavernicolus.</title>
        <authorList>
            <consortium name="Lawrence Berkeley National Laboratory"/>
            <person name="Nybo J.L."/>
            <person name="Vesth T.C."/>
            <person name="Theobald S."/>
            <person name="Frisvad J.C."/>
            <person name="Larsen T.O."/>
            <person name="Kjaerboelling I."/>
            <person name="Rothschild-Mancinelli K."/>
            <person name="Lyhne E.K."/>
            <person name="Kogle M.E."/>
            <person name="Barry K."/>
            <person name="Clum A."/>
            <person name="Na H."/>
            <person name="Ledsgaard L."/>
            <person name="Lin J."/>
            <person name="Lipzen A."/>
            <person name="Kuo A."/>
            <person name="Riley R."/>
            <person name="Mondo S."/>
            <person name="LaButti K."/>
            <person name="Haridas S."/>
            <person name="Pangalinan J."/>
            <person name="Salamov A.A."/>
            <person name="Simmons B.A."/>
            <person name="Magnuson J.K."/>
            <person name="Chen J."/>
            <person name="Drula E."/>
            <person name="Henrissat B."/>
            <person name="Wiebenga A."/>
            <person name="Lubbers R.J."/>
            <person name="Gomes A.C."/>
            <person name="Makela M.R."/>
            <person name="Stajich J."/>
            <person name="Grigoriev I.V."/>
            <person name="Mortensen U.H."/>
            <person name="De vries R.P."/>
            <person name="Baker S.E."/>
            <person name="Andersen M.R."/>
        </authorList>
    </citation>
    <scope>NUCLEOTIDE SEQUENCE [LARGE SCALE GENOMIC DNA]</scope>
    <source>
        <strain evidence="1 2">CBS 600.67</strain>
    </source>
</reference>
<dbReference type="Pfam" id="PF00106">
    <property type="entry name" value="adh_short"/>
    <property type="match status" value="1"/>
</dbReference>
<dbReference type="Proteomes" id="UP001610335">
    <property type="component" value="Unassembled WGS sequence"/>
</dbReference>
<dbReference type="InterPro" id="IPR052184">
    <property type="entry name" value="SDR_enzymes"/>
</dbReference>
<organism evidence="1 2">
    <name type="scientific">Aspergillus cavernicola</name>
    <dbReference type="NCBI Taxonomy" id="176166"/>
    <lineage>
        <taxon>Eukaryota</taxon>
        <taxon>Fungi</taxon>
        <taxon>Dikarya</taxon>
        <taxon>Ascomycota</taxon>
        <taxon>Pezizomycotina</taxon>
        <taxon>Eurotiomycetes</taxon>
        <taxon>Eurotiomycetidae</taxon>
        <taxon>Eurotiales</taxon>
        <taxon>Aspergillaceae</taxon>
        <taxon>Aspergillus</taxon>
        <taxon>Aspergillus subgen. Nidulantes</taxon>
    </lineage>
</organism>
<dbReference type="PANTHER" id="PTHR45458:SF3">
    <property type="entry name" value="CHAIN DEHYDROGENASE (ATSC), PUTATIVE-RELATED"/>
    <property type="match status" value="1"/>
</dbReference>
<comment type="caution">
    <text evidence="1">The sequence shown here is derived from an EMBL/GenBank/DDBJ whole genome shotgun (WGS) entry which is preliminary data.</text>
</comment>
<dbReference type="PANTHER" id="PTHR45458">
    <property type="entry name" value="SHORT-CHAIN DEHYDROGENASE/REDUCTASE SDR"/>
    <property type="match status" value="1"/>
</dbReference>
<dbReference type="InterPro" id="IPR036291">
    <property type="entry name" value="NAD(P)-bd_dom_sf"/>
</dbReference>
<dbReference type="EMBL" id="JBFXLS010000045">
    <property type="protein sequence ID" value="KAL2824203.1"/>
    <property type="molecule type" value="Genomic_DNA"/>
</dbReference>
<dbReference type="PRINTS" id="PR00081">
    <property type="entry name" value="GDHRDH"/>
</dbReference>
<dbReference type="Gene3D" id="3.40.50.720">
    <property type="entry name" value="NAD(P)-binding Rossmann-like Domain"/>
    <property type="match status" value="1"/>
</dbReference>
<protein>
    <submittedName>
        <fullName evidence="1">Short chain dehydrogenase</fullName>
    </submittedName>
</protein>
<dbReference type="SUPFAM" id="SSF51735">
    <property type="entry name" value="NAD(P)-binding Rossmann-fold domains"/>
    <property type="match status" value="1"/>
</dbReference>
<evidence type="ECO:0000313" key="2">
    <source>
        <dbReference type="Proteomes" id="UP001610335"/>
    </source>
</evidence>
<evidence type="ECO:0000313" key="1">
    <source>
        <dbReference type="EMBL" id="KAL2824203.1"/>
    </source>
</evidence>
<keyword evidence="2" id="KW-1185">Reference proteome</keyword>
<proteinExistence type="predicted"/>
<name>A0ABR4IBE7_9EURO</name>
<gene>
    <name evidence="1" type="ORF">BDW59DRAFT_180296</name>
</gene>